<evidence type="ECO:0000313" key="1">
    <source>
        <dbReference type="EMBL" id="GFY68232.1"/>
    </source>
</evidence>
<gene>
    <name evidence="1" type="primary">AVEN_243687_1</name>
    <name evidence="1" type="ORF">TNIN_204271</name>
</gene>
<keyword evidence="2" id="KW-1185">Reference proteome</keyword>
<name>A0A8X6Y9X1_9ARAC</name>
<reference evidence="1" key="1">
    <citation type="submission" date="2020-08" db="EMBL/GenBank/DDBJ databases">
        <title>Multicomponent nature underlies the extraordinary mechanical properties of spider dragline silk.</title>
        <authorList>
            <person name="Kono N."/>
            <person name="Nakamura H."/>
            <person name="Mori M."/>
            <person name="Yoshida Y."/>
            <person name="Ohtoshi R."/>
            <person name="Malay A.D."/>
            <person name="Moran D.A.P."/>
            <person name="Tomita M."/>
            <person name="Numata K."/>
            <person name="Arakawa K."/>
        </authorList>
    </citation>
    <scope>NUCLEOTIDE SEQUENCE</scope>
</reference>
<proteinExistence type="predicted"/>
<dbReference type="OrthoDB" id="6434793at2759"/>
<dbReference type="AlphaFoldDB" id="A0A8X6Y9X1"/>
<dbReference type="Proteomes" id="UP000886998">
    <property type="component" value="Unassembled WGS sequence"/>
</dbReference>
<protein>
    <submittedName>
        <fullName evidence="1">SCAN box domain-containing protein</fullName>
    </submittedName>
</protein>
<sequence length="432" mass="50474">MSDYSENLDFSPTRKAKIAACEKLRDTVTGISALHKSILDESLASSPSHRNSFSEIYRMSTQAMAMKKEEMYHVPAEVREHFLDDWIKLKAPYELAEKLDEYESIKQSFRREIPKKNSYKFQGGVNYSSCRPKETPKNFKSEFQIKREPAHEKNHDKVFEKRRQLRCYECGSYSDLRPQCDKLKKTPVQRSFDELMARYTSLRKVNVESCAGLRKNKKAAVLRDSLDQDIYLLRNKTAALLEDYKTKDVQMDMINAVQTRAQMKLLEVENEYELKAEKREFKGDLLIVASYKPNKLSVNWIGPEKVVKRLSEINYVIHFLDSDKAQVYHGNMMKPYFQREENINFLSLEYSLIKEEDEKIPKLELGIKDTELSDIWMNIQSNTRLTADQNEKLSKLIKKYSRTFTTVPGCTNLADHGIELESDRPIYICQTL</sequence>
<dbReference type="EMBL" id="BMAV01016943">
    <property type="protein sequence ID" value="GFY68232.1"/>
    <property type="molecule type" value="Genomic_DNA"/>
</dbReference>
<evidence type="ECO:0000313" key="2">
    <source>
        <dbReference type="Proteomes" id="UP000886998"/>
    </source>
</evidence>
<comment type="caution">
    <text evidence="1">The sequence shown here is derived from an EMBL/GenBank/DDBJ whole genome shotgun (WGS) entry which is preliminary data.</text>
</comment>
<accession>A0A8X6Y9X1</accession>
<organism evidence="1 2">
    <name type="scientific">Trichonephila inaurata madagascariensis</name>
    <dbReference type="NCBI Taxonomy" id="2747483"/>
    <lineage>
        <taxon>Eukaryota</taxon>
        <taxon>Metazoa</taxon>
        <taxon>Ecdysozoa</taxon>
        <taxon>Arthropoda</taxon>
        <taxon>Chelicerata</taxon>
        <taxon>Arachnida</taxon>
        <taxon>Araneae</taxon>
        <taxon>Araneomorphae</taxon>
        <taxon>Entelegynae</taxon>
        <taxon>Araneoidea</taxon>
        <taxon>Nephilidae</taxon>
        <taxon>Trichonephila</taxon>
        <taxon>Trichonephila inaurata</taxon>
    </lineage>
</organism>